<reference evidence="1" key="2">
    <citation type="submission" date="2012-12" db="EMBL/GenBank/DDBJ databases">
        <title>Region harboring genes involved in magnetosome formation of Candidatus Desulfamplus magnetosmortis.</title>
        <authorList>
            <person name="Lefevre C.T."/>
            <person name="Bazylinski D.A."/>
        </authorList>
    </citation>
    <scope>NUCLEOTIDE SEQUENCE</scope>
    <source>
        <strain evidence="1">BW-1</strain>
    </source>
</reference>
<keyword evidence="3" id="KW-1185">Reference proteome</keyword>
<dbReference type="RefSeq" id="WP_080798241.1">
    <property type="nucleotide sequence ID" value="NZ_LT828540.1"/>
</dbReference>
<evidence type="ECO:0000313" key="2">
    <source>
        <dbReference type="EMBL" id="SLM32746.1"/>
    </source>
</evidence>
<dbReference type="AlphaFoldDB" id="L0R589"/>
<name>L0R589_9BACT</name>
<reference evidence="1" key="1">
    <citation type="submission" date="2012-10" db="EMBL/GenBank/DDBJ databases">
        <authorList>
            <person name="Lefevre C."/>
        </authorList>
    </citation>
    <scope>NUCLEOTIDE SEQUENCE</scope>
    <source>
        <strain evidence="1">BW-1</strain>
    </source>
</reference>
<sequence length="79" mass="9393">MHVDTFKITREQVISLAKTMPVEKLTSWYEYGLFLQFRNISLDRGDENNKDSLVKELSEWEAATDDDFLKFEHMLKDSF</sequence>
<dbReference type="EMBL" id="FWEV01000325">
    <property type="protein sequence ID" value="SLM32746.1"/>
    <property type="molecule type" value="Genomic_DNA"/>
</dbReference>
<dbReference type="EMBL" id="HF547348">
    <property type="protein sequence ID" value="CCO06695.1"/>
    <property type="molecule type" value="Genomic_DNA"/>
</dbReference>
<protein>
    <submittedName>
        <fullName evidence="1">Uncharacterized protein</fullName>
    </submittedName>
</protein>
<accession>L0R589</accession>
<evidence type="ECO:0000313" key="3">
    <source>
        <dbReference type="Proteomes" id="UP000191931"/>
    </source>
</evidence>
<reference evidence="2 3" key="3">
    <citation type="submission" date="2017-03" db="EMBL/GenBank/DDBJ databases">
        <authorList>
            <person name="Afonso C.L."/>
            <person name="Miller P.J."/>
            <person name="Scott M.A."/>
            <person name="Spackman E."/>
            <person name="Goraichik I."/>
            <person name="Dimitrov K.M."/>
            <person name="Suarez D.L."/>
            <person name="Swayne D.E."/>
        </authorList>
    </citation>
    <scope>NUCLEOTIDE SEQUENCE [LARGE SCALE GENOMIC DNA]</scope>
    <source>
        <strain evidence="2">PRJEB14757</strain>
    </source>
</reference>
<gene>
    <name evidence="1" type="ORF">DEMABW1_80084</name>
    <name evidence="2" type="ORF">MTBBW1_80084</name>
</gene>
<dbReference type="STRING" id="1246637.MTBBW1_80084"/>
<proteinExistence type="predicted"/>
<dbReference type="Proteomes" id="UP000191931">
    <property type="component" value="Unassembled WGS sequence"/>
</dbReference>
<evidence type="ECO:0000313" key="1">
    <source>
        <dbReference type="EMBL" id="CCO06695.1"/>
    </source>
</evidence>
<organism evidence="1">
    <name type="scientific">Desulfamplus magnetovallimortis</name>
    <dbReference type="NCBI Taxonomy" id="1246637"/>
    <lineage>
        <taxon>Bacteria</taxon>
        <taxon>Pseudomonadati</taxon>
        <taxon>Thermodesulfobacteriota</taxon>
        <taxon>Desulfobacteria</taxon>
        <taxon>Desulfobacterales</taxon>
        <taxon>Desulfobacteraceae</taxon>
        <taxon>Desulfamplus</taxon>
    </lineage>
</organism>